<accession>A0ACB1MJY7</accession>
<reference evidence="1" key="1">
    <citation type="submission" date="2025-03" db="EMBL/GenBank/DDBJ databases">
        <authorList>
            <consortium name="ELIXIR-Norway"/>
            <consortium name="Elixir Norway"/>
        </authorList>
    </citation>
    <scope>NUCLEOTIDE SEQUENCE</scope>
</reference>
<dbReference type="EMBL" id="OZ243562">
    <property type="protein sequence ID" value="CAN0501745.1"/>
    <property type="molecule type" value="Genomic_DNA"/>
</dbReference>
<gene>
    <name evidence="1" type="ORF">MRATA1EN22A_LOCUS22359</name>
</gene>
<organism evidence="1 2">
    <name type="scientific">Rangifer tarandus platyrhynchus</name>
    <name type="common">Svalbard reindeer</name>
    <dbReference type="NCBI Taxonomy" id="3082113"/>
    <lineage>
        <taxon>Eukaryota</taxon>
        <taxon>Metazoa</taxon>
        <taxon>Chordata</taxon>
        <taxon>Craniata</taxon>
        <taxon>Vertebrata</taxon>
        <taxon>Euteleostomi</taxon>
        <taxon>Mammalia</taxon>
        <taxon>Eutheria</taxon>
        <taxon>Laurasiatheria</taxon>
        <taxon>Artiodactyla</taxon>
        <taxon>Ruminantia</taxon>
        <taxon>Pecora</taxon>
        <taxon>Cervidae</taxon>
        <taxon>Odocoileinae</taxon>
        <taxon>Rangifer</taxon>
    </lineage>
</organism>
<proteinExistence type="predicted"/>
<evidence type="ECO:0000313" key="2">
    <source>
        <dbReference type="Proteomes" id="UP001162501"/>
    </source>
</evidence>
<protein>
    <submittedName>
        <fullName evidence="1">Uncharacterized protein</fullName>
    </submittedName>
</protein>
<dbReference type="Proteomes" id="UP001162501">
    <property type="component" value="Chromosome 34"/>
</dbReference>
<name>A0ACB1MJY7_RANTA</name>
<sequence length="168" mass="18521">MRNRVRLLEGGSKGQSSAEPARWRRSHIPSARRLEPVHVALFRDPISAAGLRASRIPSWFWLSPARPRPIWLQPHCIQLPFTLTSDVNPRPQQGLRLSAFLTRAGQNSPDTQAKAVSHPDRVSRWNSCPASAPTEAGSPGLSRPGLCRPQGLAGTQESAFRTAYMTVK</sequence>
<evidence type="ECO:0000313" key="1">
    <source>
        <dbReference type="EMBL" id="CAN0501745.1"/>
    </source>
</evidence>